<dbReference type="EMBL" id="PVLV01000197">
    <property type="protein sequence ID" value="PRH78561.1"/>
    <property type="molecule type" value="Genomic_DNA"/>
</dbReference>
<sequence length="79" mass="8278">MTRAEPGRLGRPGFPAGGRRYGACPFCPEPDADVVIAVEEAASGPGYPVVAHRACAERRRERVLGPYDAAAWRAAALGG</sequence>
<evidence type="ECO:0000313" key="1">
    <source>
        <dbReference type="EMBL" id="PRH78561.1"/>
    </source>
</evidence>
<comment type="caution">
    <text evidence="1">The sequence shown here is derived from an EMBL/GenBank/DDBJ whole genome shotgun (WGS) entry which is preliminary data.</text>
</comment>
<dbReference type="AlphaFoldDB" id="A0A2S9PVW8"/>
<dbReference type="Proteomes" id="UP000239322">
    <property type="component" value="Unassembled WGS sequence"/>
</dbReference>
<evidence type="ECO:0000313" key="2">
    <source>
        <dbReference type="Proteomes" id="UP000239322"/>
    </source>
</evidence>
<dbReference type="RefSeq" id="WP_105869270.1">
    <property type="nucleotide sequence ID" value="NZ_PVLV01000197.1"/>
</dbReference>
<organism evidence="1 2">
    <name type="scientific">Streptomyces solincola</name>
    <dbReference type="NCBI Taxonomy" id="2100817"/>
    <lineage>
        <taxon>Bacteria</taxon>
        <taxon>Bacillati</taxon>
        <taxon>Actinomycetota</taxon>
        <taxon>Actinomycetes</taxon>
        <taxon>Kitasatosporales</taxon>
        <taxon>Streptomycetaceae</taxon>
        <taxon>Streptomyces</taxon>
    </lineage>
</organism>
<name>A0A2S9PVW8_9ACTN</name>
<gene>
    <name evidence="1" type="ORF">C6N75_14260</name>
</gene>
<keyword evidence="2" id="KW-1185">Reference proteome</keyword>
<accession>A0A2S9PVW8</accession>
<reference evidence="1 2" key="1">
    <citation type="submission" date="2018-03" db="EMBL/GenBank/DDBJ databases">
        <title>Novel Streptomyces sp. from soil.</title>
        <authorList>
            <person name="Tan G.Y.A."/>
            <person name="Lee Z.Y."/>
        </authorList>
    </citation>
    <scope>NUCLEOTIDE SEQUENCE [LARGE SCALE GENOMIC DNA]</scope>
    <source>
        <strain evidence="1 2">ST5x</strain>
    </source>
</reference>
<protein>
    <submittedName>
        <fullName evidence="1">Uncharacterized protein</fullName>
    </submittedName>
</protein>
<proteinExistence type="predicted"/>